<gene>
    <name evidence="2" type="primary">ORF125402</name>
    <name evidence="1" type="synonym">ORF125397</name>
</gene>
<accession>A0A0B7AMZ6</accession>
<dbReference type="EMBL" id="HACG01034445">
    <property type="protein sequence ID" value="CEK81310.1"/>
    <property type="molecule type" value="Transcribed_RNA"/>
</dbReference>
<dbReference type="EMBL" id="HACG01034444">
    <property type="protein sequence ID" value="CEK81309.1"/>
    <property type="molecule type" value="Transcribed_RNA"/>
</dbReference>
<name>A0A0B7AMZ6_9EUPU</name>
<evidence type="ECO:0000313" key="2">
    <source>
        <dbReference type="EMBL" id="CEK81310.1"/>
    </source>
</evidence>
<protein>
    <submittedName>
        <fullName evidence="2">Uncharacterized protein</fullName>
    </submittedName>
</protein>
<reference evidence="2" key="1">
    <citation type="submission" date="2014-12" db="EMBL/GenBank/DDBJ databases">
        <title>Insight into the proteome of Arion vulgaris.</title>
        <authorList>
            <person name="Aradska J."/>
            <person name="Bulat T."/>
            <person name="Smidak R."/>
            <person name="Sarate P."/>
            <person name="Gangsoo J."/>
            <person name="Sialana F."/>
            <person name="Bilban M."/>
            <person name="Lubec G."/>
        </authorList>
    </citation>
    <scope>NUCLEOTIDE SEQUENCE</scope>
    <source>
        <tissue evidence="2">Skin</tissue>
    </source>
</reference>
<evidence type="ECO:0000313" key="1">
    <source>
        <dbReference type="EMBL" id="CEK81309.1"/>
    </source>
</evidence>
<proteinExistence type="predicted"/>
<organism evidence="2">
    <name type="scientific">Arion vulgaris</name>
    <dbReference type="NCBI Taxonomy" id="1028688"/>
    <lineage>
        <taxon>Eukaryota</taxon>
        <taxon>Metazoa</taxon>
        <taxon>Spiralia</taxon>
        <taxon>Lophotrochozoa</taxon>
        <taxon>Mollusca</taxon>
        <taxon>Gastropoda</taxon>
        <taxon>Heterobranchia</taxon>
        <taxon>Euthyneura</taxon>
        <taxon>Panpulmonata</taxon>
        <taxon>Eupulmonata</taxon>
        <taxon>Stylommatophora</taxon>
        <taxon>Helicina</taxon>
        <taxon>Arionoidea</taxon>
        <taxon>Arionidae</taxon>
        <taxon>Arion</taxon>
    </lineage>
</organism>
<dbReference type="AlphaFoldDB" id="A0A0B7AMZ6"/>
<sequence>MGIRESAILTAKCPDRPQNTSYNYPCQARNINLANESNPSNSIVGDWQRPQVYCPV</sequence>